<dbReference type="SUPFAM" id="SSF55729">
    <property type="entry name" value="Acyl-CoA N-acyltransferases (Nat)"/>
    <property type="match status" value="1"/>
</dbReference>
<accession>A0A5R8QD23</accession>
<dbReference type="InterPro" id="IPR000182">
    <property type="entry name" value="GNAT_dom"/>
</dbReference>
<dbReference type="Pfam" id="PF13527">
    <property type="entry name" value="Acetyltransf_9"/>
    <property type="match status" value="1"/>
</dbReference>
<organism evidence="2 3">
    <name type="scientific">Culicoidibacter larvae</name>
    <dbReference type="NCBI Taxonomy" id="2579976"/>
    <lineage>
        <taxon>Bacteria</taxon>
        <taxon>Bacillati</taxon>
        <taxon>Bacillota</taxon>
        <taxon>Culicoidibacteria</taxon>
        <taxon>Culicoidibacterales</taxon>
        <taxon>Culicoidibacteraceae</taxon>
        <taxon>Culicoidibacter</taxon>
    </lineage>
</organism>
<dbReference type="PROSITE" id="PS51186">
    <property type="entry name" value="GNAT"/>
    <property type="match status" value="1"/>
</dbReference>
<evidence type="ECO:0000313" key="2">
    <source>
        <dbReference type="EMBL" id="TLG73883.1"/>
    </source>
</evidence>
<evidence type="ECO:0000313" key="3">
    <source>
        <dbReference type="Proteomes" id="UP000306912"/>
    </source>
</evidence>
<name>A0A5R8QD23_9FIRM</name>
<dbReference type="Gene3D" id="3.40.630.30">
    <property type="match status" value="1"/>
</dbReference>
<protein>
    <submittedName>
        <fullName evidence="2">N-acetyltransferase</fullName>
    </submittedName>
</protein>
<dbReference type="Proteomes" id="UP000306912">
    <property type="component" value="Unassembled WGS sequence"/>
</dbReference>
<proteinExistence type="predicted"/>
<reference evidence="2 3" key="1">
    <citation type="submission" date="2019-05" db="EMBL/GenBank/DDBJ databases">
        <title>Culicoidintestinum kansasii gen. nov., sp. nov. from the gastrointestinal tract of the biting midge, Culicoides sonorensis.</title>
        <authorList>
            <person name="Neupane S."/>
            <person name="Ghosh A."/>
            <person name="Gunther S."/>
            <person name="Martin K."/>
            <person name="Zurek L."/>
        </authorList>
    </citation>
    <scope>NUCLEOTIDE SEQUENCE [LARGE SCALE GENOMIC DNA]</scope>
    <source>
        <strain evidence="2 3">CS-1</strain>
    </source>
</reference>
<dbReference type="GO" id="GO:0016747">
    <property type="term" value="F:acyltransferase activity, transferring groups other than amino-acyl groups"/>
    <property type="evidence" value="ECO:0007669"/>
    <property type="project" value="InterPro"/>
</dbReference>
<dbReference type="InterPro" id="IPR016181">
    <property type="entry name" value="Acyl_CoA_acyltransferase"/>
</dbReference>
<dbReference type="CDD" id="cd04301">
    <property type="entry name" value="NAT_SF"/>
    <property type="match status" value="1"/>
</dbReference>
<dbReference type="AlphaFoldDB" id="A0A5R8QD23"/>
<keyword evidence="3" id="KW-1185">Reference proteome</keyword>
<keyword evidence="2" id="KW-0808">Transferase</keyword>
<dbReference type="RefSeq" id="WP_138191022.1">
    <property type="nucleotide sequence ID" value="NZ_VBWP01000005.1"/>
</dbReference>
<feature type="domain" description="N-acetyltransferase" evidence="1">
    <location>
        <begin position="2"/>
        <end position="151"/>
    </location>
</feature>
<sequence>MLIIREAHQDELNEIKKVVAAAFEREDEANLVQAIYDSPYFEAKLSLVAELNGQIVGHILFSRILIHTKEGDRTTLALAPVSVLPAFQNQAIGAELITEGLKKCAELGFGHVVVLGHPNYYPRFGFVPASTKNIKAPFDVPDEAFMVCELVPDALADIEGMVLYPAAFLDV</sequence>
<evidence type="ECO:0000259" key="1">
    <source>
        <dbReference type="PROSITE" id="PS51186"/>
    </source>
</evidence>
<comment type="caution">
    <text evidence="2">The sequence shown here is derived from an EMBL/GenBank/DDBJ whole genome shotgun (WGS) entry which is preliminary data.</text>
</comment>
<dbReference type="EMBL" id="VBWP01000005">
    <property type="protein sequence ID" value="TLG73883.1"/>
    <property type="molecule type" value="Genomic_DNA"/>
</dbReference>
<dbReference type="InParanoid" id="A0A5R8QD23"/>
<dbReference type="OrthoDB" id="9797178at2"/>
<gene>
    <name evidence="2" type="ORF">FEZ08_07060</name>
</gene>